<accession>A0A370X0N8</accession>
<organism evidence="3 4">
    <name type="scientific">Dyella psychrodurans</name>
    <dbReference type="NCBI Taxonomy" id="1927960"/>
    <lineage>
        <taxon>Bacteria</taxon>
        <taxon>Pseudomonadati</taxon>
        <taxon>Pseudomonadota</taxon>
        <taxon>Gammaproteobacteria</taxon>
        <taxon>Lysobacterales</taxon>
        <taxon>Rhodanobacteraceae</taxon>
        <taxon>Dyella</taxon>
    </lineage>
</organism>
<evidence type="ECO:0000313" key="3">
    <source>
        <dbReference type="EMBL" id="RDS81973.1"/>
    </source>
</evidence>
<dbReference type="SUPFAM" id="SSF53474">
    <property type="entry name" value="alpha/beta-Hydrolases"/>
    <property type="match status" value="1"/>
</dbReference>
<dbReference type="AlphaFoldDB" id="A0A370X0N8"/>
<keyword evidence="3" id="KW-0378">Hydrolase</keyword>
<dbReference type="Pfam" id="PF12697">
    <property type="entry name" value="Abhydrolase_6"/>
    <property type="match status" value="1"/>
</dbReference>
<gene>
    <name evidence="3" type="ORF">DWU99_16295</name>
</gene>
<dbReference type="OrthoDB" id="9814966at2"/>
<reference evidence="3 4" key="1">
    <citation type="submission" date="2018-07" db="EMBL/GenBank/DDBJ databases">
        <title>Dyella monticola sp. nov. and Dyella psychrodurans sp. nov. isolated from monsoon evergreen broad-leaved forest soil of Dinghu Mountain, China.</title>
        <authorList>
            <person name="Gao Z."/>
            <person name="Qiu L."/>
        </authorList>
    </citation>
    <scope>NUCLEOTIDE SEQUENCE [LARGE SCALE GENOMIC DNA]</scope>
    <source>
        <strain evidence="3 4">4MSK11</strain>
    </source>
</reference>
<protein>
    <submittedName>
        <fullName evidence="3">Alpha/beta hydrolase</fullName>
    </submittedName>
</protein>
<proteinExistence type="predicted"/>
<evidence type="ECO:0000256" key="1">
    <source>
        <dbReference type="SAM" id="SignalP"/>
    </source>
</evidence>
<dbReference type="GO" id="GO:0016787">
    <property type="term" value="F:hydrolase activity"/>
    <property type="evidence" value="ECO:0007669"/>
    <property type="project" value="UniProtKB-KW"/>
</dbReference>
<evidence type="ECO:0000313" key="4">
    <source>
        <dbReference type="Proteomes" id="UP000255334"/>
    </source>
</evidence>
<dbReference type="EMBL" id="QRBF01000006">
    <property type="protein sequence ID" value="RDS81973.1"/>
    <property type="molecule type" value="Genomic_DNA"/>
</dbReference>
<dbReference type="PANTHER" id="PTHR37017:SF11">
    <property type="entry name" value="ESTERASE_LIPASE_THIOESTERASE DOMAIN-CONTAINING PROTEIN"/>
    <property type="match status" value="1"/>
</dbReference>
<comment type="caution">
    <text evidence="3">The sequence shown here is derived from an EMBL/GenBank/DDBJ whole genome shotgun (WGS) entry which is preliminary data.</text>
</comment>
<feature type="domain" description="AB hydrolase-1" evidence="2">
    <location>
        <begin position="34"/>
        <end position="244"/>
    </location>
</feature>
<dbReference type="InterPro" id="IPR052897">
    <property type="entry name" value="Sec-Metab_Biosynth_Hydrolase"/>
</dbReference>
<feature type="signal peptide" evidence="1">
    <location>
        <begin position="1"/>
        <end position="20"/>
    </location>
</feature>
<keyword evidence="4" id="KW-1185">Reference proteome</keyword>
<feature type="chain" id="PRO_5016606011" evidence="1">
    <location>
        <begin position="21"/>
        <end position="254"/>
    </location>
</feature>
<dbReference type="Proteomes" id="UP000255334">
    <property type="component" value="Unassembled WGS sequence"/>
</dbReference>
<dbReference type="RefSeq" id="WP_115479128.1">
    <property type="nucleotide sequence ID" value="NZ_QRBF01000006.1"/>
</dbReference>
<dbReference type="InterPro" id="IPR000073">
    <property type="entry name" value="AB_hydrolase_1"/>
</dbReference>
<name>A0A370X0N8_9GAMM</name>
<dbReference type="InterPro" id="IPR029058">
    <property type="entry name" value="AB_hydrolase_fold"/>
</dbReference>
<dbReference type="Gene3D" id="3.40.50.1820">
    <property type="entry name" value="alpha/beta hydrolase"/>
    <property type="match status" value="1"/>
</dbReference>
<keyword evidence="1" id="KW-0732">Signal</keyword>
<dbReference type="PANTHER" id="PTHR37017">
    <property type="entry name" value="AB HYDROLASE-1 DOMAIN-CONTAINING PROTEIN-RELATED"/>
    <property type="match status" value="1"/>
</dbReference>
<sequence>MRKSLSLIALMLAAASPAFAADTTPPAPTGIKNIVIVPGAFVDGSGWHVVHDILIHKGYTVSVVQPHIESLPNDADAVFRQLRKQDGPTLLVGSDYGGAVISEAGNRDKVKGLVYVAAVAPSVGESVLQLVESMPEPSSDLQTSFDGYIVVDQKKFGADLGGDLTANRTNFMAISQVPGTVAALRHAAGVAAWRNKPSWAVVATEDHFYSPDLQRSMYQRAGSKITEIKGSHLVFMSQPEQVAQVIEEAAQSLK</sequence>
<evidence type="ECO:0000259" key="2">
    <source>
        <dbReference type="Pfam" id="PF12697"/>
    </source>
</evidence>